<feature type="region of interest" description="Disordered" evidence="1">
    <location>
        <begin position="130"/>
        <end position="202"/>
    </location>
</feature>
<feature type="compositionally biased region" description="Polar residues" evidence="1">
    <location>
        <begin position="17"/>
        <end position="26"/>
    </location>
</feature>
<evidence type="ECO:0000313" key="2">
    <source>
        <dbReference type="EMBL" id="CAH2097862.1"/>
    </source>
</evidence>
<gene>
    <name evidence="2" type="ORF">EEDITHA_LOCUS13036</name>
</gene>
<feature type="region of interest" description="Disordered" evidence="1">
    <location>
        <begin position="1"/>
        <end position="26"/>
    </location>
</feature>
<feature type="compositionally biased region" description="Basic and acidic residues" evidence="1">
    <location>
        <begin position="102"/>
        <end position="115"/>
    </location>
</feature>
<organism evidence="2 3">
    <name type="scientific">Euphydryas editha</name>
    <name type="common">Edith's checkerspot</name>
    <dbReference type="NCBI Taxonomy" id="104508"/>
    <lineage>
        <taxon>Eukaryota</taxon>
        <taxon>Metazoa</taxon>
        <taxon>Ecdysozoa</taxon>
        <taxon>Arthropoda</taxon>
        <taxon>Hexapoda</taxon>
        <taxon>Insecta</taxon>
        <taxon>Pterygota</taxon>
        <taxon>Neoptera</taxon>
        <taxon>Endopterygota</taxon>
        <taxon>Lepidoptera</taxon>
        <taxon>Glossata</taxon>
        <taxon>Ditrysia</taxon>
        <taxon>Papilionoidea</taxon>
        <taxon>Nymphalidae</taxon>
        <taxon>Nymphalinae</taxon>
        <taxon>Euphydryas</taxon>
    </lineage>
</organism>
<dbReference type="Proteomes" id="UP001153954">
    <property type="component" value="Unassembled WGS sequence"/>
</dbReference>
<feature type="region of interest" description="Disordered" evidence="1">
    <location>
        <begin position="82"/>
        <end position="115"/>
    </location>
</feature>
<comment type="caution">
    <text evidence="2">The sequence shown here is derived from an EMBL/GenBank/DDBJ whole genome shotgun (WGS) entry which is preliminary data.</text>
</comment>
<reference evidence="2" key="1">
    <citation type="submission" date="2022-03" db="EMBL/GenBank/DDBJ databases">
        <authorList>
            <person name="Tunstrom K."/>
        </authorList>
    </citation>
    <scope>NUCLEOTIDE SEQUENCE</scope>
</reference>
<feature type="compositionally biased region" description="Basic and acidic residues" evidence="1">
    <location>
        <begin position="170"/>
        <end position="202"/>
    </location>
</feature>
<protein>
    <submittedName>
        <fullName evidence="2">Uncharacterized protein</fullName>
    </submittedName>
</protein>
<name>A0AAU9UIF8_EUPED</name>
<keyword evidence="3" id="KW-1185">Reference proteome</keyword>
<sequence>MVSHPHHSMHNMPQPHSIGQLQQSQGYAPPAMMPAQYMQQNTSGGVFSAAPMYQPPAAYPHQMYQHHNYATQAGGVTYYSCAEQEQPPRPQRRPTAAIPIVRPDRPANSSEKDNIDRIVENMFVRKPWPAAHGADASKDKPQETRNSQDLQSKETSQPNSLTSSSISTDSKPEKPEKTERTEKTENVEKQESEERKEESADA</sequence>
<feature type="compositionally biased region" description="Polar residues" evidence="1">
    <location>
        <begin position="144"/>
        <end position="154"/>
    </location>
</feature>
<dbReference type="EMBL" id="CAKOGL010000018">
    <property type="protein sequence ID" value="CAH2097862.1"/>
    <property type="molecule type" value="Genomic_DNA"/>
</dbReference>
<evidence type="ECO:0000313" key="3">
    <source>
        <dbReference type="Proteomes" id="UP001153954"/>
    </source>
</evidence>
<proteinExistence type="predicted"/>
<evidence type="ECO:0000256" key="1">
    <source>
        <dbReference type="SAM" id="MobiDB-lite"/>
    </source>
</evidence>
<accession>A0AAU9UIF8</accession>
<dbReference type="AlphaFoldDB" id="A0AAU9UIF8"/>
<feature type="compositionally biased region" description="Low complexity" evidence="1">
    <location>
        <begin position="155"/>
        <end position="169"/>
    </location>
</feature>